<organism evidence="3 4">
    <name type="scientific">Iningainema tapete BLCC-T55</name>
    <dbReference type="NCBI Taxonomy" id="2748662"/>
    <lineage>
        <taxon>Bacteria</taxon>
        <taxon>Bacillati</taxon>
        <taxon>Cyanobacteriota</taxon>
        <taxon>Cyanophyceae</taxon>
        <taxon>Nostocales</taxon>
        <taxon>Scytonemataceae</taxon>
        <taxon>Iningainema tapete</taxon>
    </lineage>
</organism>
<keyword evidence="4" id="KW-1185">Reference proteome</keyword>
<feature type="domain" description="MobA/VirD2-like nuclease" evidence="2">
    <location>
        <begin position="17"/>
        <end position="154"/>
    </location>
</feature>
<feature type="region of interest" description="Disordered" evidence="1">
    <location>
        <begin position="470"/>
        <end position="493"/>
    </location>
</feature>
<comment type="caution">
    <text evidence="3">The sequence shown here is derived from an EMBL/GenBank/DDBJ whole genome shotgun (WGS) entry which is preliminary data.</text>
</comment>
<dbReference type="AlphaFoldDB" id="A0A8J6XBD6"/>
<feature type="region of interest" description="Disordered" evidence="1">
    <location>
        <begin position="302"/>
        <end position="332"/>
    </location>
</feature>
<dbReference type="Pfam" id="PF03432">
    <property type="entry name" value="Relaxase"/>
    <property type="match status" value="1"/>
</dbReference>
<name>A0A8J6XBD6_9CYAN</name>
<dbReference type="EMBL" id="JACXAE010000034">
    <property type="protein sequence ID" value="MBD2772055.1"/>
    <property type="molecule type" value="Genomic_DNA"/>
</dbReference>
<protein>
    <submittedName>
        <fullName evidence="3">Relaxase/mobilization nuclease domain-containing protein</fullName>
    </submittedName>
</protein>
<accession>A0A8J6XBD6</accession>
<gene>
    <name evidence="3" type="ORF">ICL16_08120</name>
</gene>
<feature type="compositionally biased region" description="Low complexity" evidence="1">
    <location>
        <begin position="309"/>
        <end position="325"/>
    </location>
</feature>
<evidence type="ECO:0000313" key="3">
    <source>
        <dbReference type="EMBL" id="MBD2772055.1"/>
    </source>
</evidence>
<feature type="region of interest" description="Disordered" evidence="1">
    <location>
        <begin position="353"/>
        <end position="385"/>
    </location>
</feature>
<evidence type="ECO:0000259" key="2">
    <source>
        <dbReference type="Pfam" id="PF03432"/>
    </source>
</evidence>
<sequence>MIPVIYKKPNFLDTLKYVLGKEDAAIIDTNMMGTSPHSFNEQFLSTKYTNKAVKRQCAHLIIAIAHRPDYHEHLSNSQYSYVAREFLRDMGYLLKDKASHATSQFVAVRHHDRSHEHLHIIASRIRLDGSLVNDSYDYFNSQVSTRRIAAELGLEVTPTTNEAVASRLKQEYEITVPTSPNRSKSIRAINSLHKTPTSKEIIREAIGEAIKDSPTISTFIQRLEENNIGVLPKMRGDELLGFTYIHNDVKIAGYQVYKPYSWNKLQSKYGLSYDQSRDSGILQSCTKQAIAYINNLSSREPEYTAHKPTNSNTSGSSGDTDSNTTHLPSLSINSAASNQDLIITLVVEEGIRQETRGKRKKPQPSVQSPKPEELPQLEPIVNQNPPTPVEVEAIVEQLPTGLQQEEVVQPTPVRELFKVETQQKHKKFAQREEPIKASQTLVPSHSLEEQPIISLDELALAHSYVSEEGITTESEVSKETEEYPPTQLQQPHDASLTLASTGLLPKEEKIASTLSSVITEYMLAANSPRIRGKELSASQDGDILTVWRHSDDTPVMRTRKSDGKWYEEIPTRLTESEIKQIESLKRYIQQAQVKSQSQARMEL</sequence>
<evidence type="ECO:0000313" key="4">
    <source>
        <dbReference type="Proteomes" id="UP000629098"/>
    </source>
</evidence>
<reference evidence="3" key="1">
    <citation type="submission" date="2020-09" db="EMBL/GenBank/DDBJ databases">
        <title>Iningainema tapete sp. nov. (Scytonemataceae, Cyanobacteria) from greenhouses in central Florida (USA) produces two types of nodularin with biosynthetic potential for microcystin-LR and anabaenopeptins.</title>
        <authorList>
            <person name="Berthold D.E."/>
            <person name="Lefler F.W."/>
            <person name="Huang I.-S."/>
            <person name="Abdulla H."/>
            <person name="Zimba P.V."/>
            <person name="Laughinghouse H.D. IV."/>
        </authorList>
    </citation>
    <scope>NUCLEOTIDE SEQUENCE</scope>
    <source>
        <strain evidence="3">BLCCT55</strain>
    </source>
</reference>
<evidence type="ECO:0000256" key="1">
    <source>
        <dbReference type="SAM" id="MobiDB-lite"/>
    </source>
</evidence>
<dbReference type="Proteomes" id="UP000629098">
    <property type="component" value="Unassembled WGS sequence"/>
</dbReference>
<proteinExistence type="predicted"/>
<dbReference type="InterPro" id="IPR005094">
    <property type="entry name" value="Endonuclease_MobA/VirD2"/>
</dbReference>